<evidence type="ECO:0000313" key="2">
    <source>
        <dbReference type="EMBL" id="GLD74502.1"/>
    </source>
</evidence>
<dbReference type="AlphaFoldDB" id="A0AAD3NH21"/>
<name>A0AAD3NH21_LATJO</name>
<evidence type="ECO:0000256" key="1">
    <source>
        <dbReference type="SAM" id="MobiDB-lite"/>
    </source>
</evidence>
<proteinExistence type="predicted"/>
<reference evidence="2" key="1">
    <citation type="submission" date="2022-08" db="EMBL/GenBank/DDBJ databases">
        <title>Genome sequencing of akame (Lates japonicus).</title>
        <authorList>
            <person name="Hashiguchi Y."/>
            <person name="Takahashi H."/>
        </authorList>
    </citation>
    <scope>NUCLEOTIDE SEQUENCE</scope>
    <source>
        <strain evidence="2">Kochi</strain>
    </source>
</reference>
<dbReference type="Proteomes" id="UP001279410">
    <property type="component" value="Unassembled WGS sequence"/>
</dbReference>
<dbReference type="EMBL" id="BRZM01002266">
    <property type="protein sequence ID" value="GLD74502.1"/>
    <property type="molecule type" value="Genomic_DNA"/>
</dbReference>
<sequence length="57" mass="6765">MWFQILEELELAFWKYKQERKRASPLPKDEHSGGVKDSLLANSSDPVEMRRLNYQTP</sequence>
<feature type="region of interest" description="Disordered" evidence="1">
    <location>
        <begin position="21"/>
        <end position="41"/>
    </location>
</feature>
<keyword evidence="2" id="KW-0675">Receptor</keyword>
<organism evidence="2 3">
    <name type="scientific">Lates japonicus</name>
    <name type="common">Japanese lates</name>
    <dbReference type="NCBI Taxonomy" id="270547"/>
    <lineage>
        <taxon>Eukaryota</taxon>
        <taxon>Metazoa</taxon>
        <taxon>Chordata</taxon>
        <taxon>Craniata</taxon>
        <taxon>Vertebrata</taxon>
        <taxon>Euteleostomi</taxon>
        <taxon>Actinopterygii</taxon>
        <taxon>Neopterygii</taxon>
        <taxon>Teleostei</taxon>
        <taxon>Neoteleostei</taxon>
        <taxon>Acanthomorphata</taxon>
        <taxon>Carangaria</taxon>
        <taxon>Carangaria incertae sedis</taxon>
        <taxon>Centropomidae</taxon>
        <taxon>Lates</taxon>
    </lineage>
</organism>
<evidence type="ECO:0000313" key="3">
    <source>
        <dbReference type="Proteomes" id="UP001279410"/>
    </source>
</evidence>
<protein>
    <submittedName>
        <fullName evidence="2">Receptor-type tyrosine-protein phosphatase F isoform X2</fullName>
    </submittedName>
</protein>
<feature type="non-terminal residue" evidence="2">
    <location>
        <position position="1"/>
    </location>
</feature>
<comment type="caution">
    <text evidence="2">The sequence shown here is derived from an EMBL/GenBank/DDBJ whole genome shotgun (WGS) entry which is preliminary data.</text>
</comment>
<keyword evidence="3" id="KW-1185">Reference proteome</keyword>
<gene>
    <name evidence="2" type="ORF">AKAME5_002583100</name>
</gene>
<accession>A0AAD3NH21</accession>